<comment type="cofactor">
    <cofactor evidence="1">
        <name>FAD</name>
        <dbReference type="ChEBI" id="CHEBI:57692"/>
    </cofactor>
</comment>
<dbReference type="GO" id="GO:0016709">
    <property type="term" value="F:oxidoreductase activity, acting on paired donors, with incorporation or reduction of molecular oxygen, NAD(P)H as one donor, and incorporation of one atom of oxygen"/>
    <property type="evidence" value="ECO:0007669"/>
    <property type="project" value="UniProtKB-ARBA"/>
</dbReference>
<evidence type="ECO:0000259" key="6">
    <source>
        <dbReference type="Pfam" id="PF01494"/>
    </source>
</evidence>
<dbReference type="Gene3D" id="3.40.30.120">
    <property type="match status" value="1"/>
</dbReference>
<keyword evidence="4" id="KW-0560">Oxidoreductase</keyword>
<dbReference type="InterPro" id="IPR050641">
    <property type="entry name" value="RIFMO-like"/>
</dbReference>
<dbReference type="EMBL" id="CP137313">
    <property type="protein sequence ID" value="WQF89163.1"/>
    <property type="molecule type" value="Genomic_DNA"/>
</dbReference>
<reference evidence="8" key="1">
    <citation type="journal article" date="2023" name="bioRxiv">
        <title>Complete genome of the Medicago anthracnose fungus, Colletotrichum destructivum, reveals a mini-chromosome-like region within a core chromosome.</title>
        <authorList>
            <person name="Lapalu N."/>
            <person name="Simon A."/>
            <person name="Lu A."/>
            <person name="Plaumann P.-L."/>
            <person name="Amselem J."/>
            <person name="Pigne S."/>
            <person name="Auger A."/>
            <person name="Koch C."/>
            <person name="Dallery J.-F."/>
            <person name="O'Connell R.J."/>
        </authorList>
    </citation>
    <scope>NUCLEOTIDE SEQUENCE [LARGE SCALE GENOMIC DNA]</scope>
    <source>
        <strain evidence="8">CBS 520.97</strain>
    </source>
</reference>
<organism evidence="7 8">
    <name type="scientific">Colletotrichum destructivum</name>
    <dbReference type="NCBI Taxonomy" id="34406"/>
    <lineage>
        <taxon>Eukaryota</taxon>
        <taxon>Fungi</taxon>
        <taxon>Dikarya</taxon>
        <taxon>Ascomycota</taxon>
        <taxon>Pezizomycotina</taxon>
        <taxon>Sordariomycetes</taxon>
        <taxon>Hypocreomycetidae</taxon>
        <taxon>Glomerellales</taxon>
        <taxon>Glomerellaceae</taxon>
        <taxon>Colletotrichum</taxon>
        <taxon>Colletotrichum destructivum species complex</taxon>
    </lineage>
</organism>
<feature type="compositionally biased region" description="Low complexity" evidence="5">
    <location>
        <begin position="98"/>
        <end position="110"/>
    </location>
</feature>
<dbReference type="Pfam" id="PF21274">
    <property type="entry name" value="Rng_hyd_C"/>
    <property type="match status" value="1"/>
</dbReference>
<evidence type="ECO:0000256" key="4">
    <source>
        <dbReference type="ARBA" id="ARBA00023002"/>
    </source>
</evidence>
<evidence type="ECO:0000313" key="8">
    <source>
        <dbReference type="Proteomes" id="UP001322277"/>
    </source>
</evidence>
<proteinExistence type="predicted"/>
<evidence type="ECO:0000313" key="7">
    <source>
        <dbReference type="EMBL" id="WQF89163.1"/>
    </source>
</evidence>
<dbReference type="InterPro" id="IPR002938">
    <property type="entry name" value="FAD-bd"/>
</dbReference>
<dbReference type="PANTHER" id="PTHR43004:SF19">
    <property type="entry name" value="BINDING MONOOXYGENASE, PUTATIVE (JCVI)-RELATED"/>
    <property type="match status" value="1"/>
</dbReference>
<dbReference type="RefSeq" id="XP_062786384.1">
    <property type="nucleotide sequence ID" value="XM_062930333.1"/>
</dbReference>
<evidence type="ECO:0000256" key="2">
    <source>
        <dbReference type="ARBA" id="ARBA00022630"/>
    </source>
</evidence>
<keyword evidence="2" id="KW-0285">Flavoprotein</keyword>
<name>A0AAX4J1A2_9PEZI</name>
<dbReference type="Proteomes" id="UP001322277">
    <property type="component" value="Chromosome 9"/>
</dbReference>
<dbReference type="GeneID" id="87950677"/>
<evidence type="ECO:0000256" key="5">
    <source>
        <dbReference type="SAM" id="MobiDB-lite"/>
    </source>
</evidence>
<dbReference type="PRINTS" id="PR00420">
    <property type="entry name" value="RNGMNOXGNASE"/>
</dbReference>
<evidence type="ECO:0000256" key="3">
    <source>
        <dbReference type="ARBA" id="ARBA00022827"/>
    </source>
</evidence>
<dbReference type="Pfam" id="PF01494">
    <property type="entry name" value="FAD_binding_3"/>
    <property type="match status" value="1"/>
</dbReference>
<dbReference type="Gene3D" id="3.30.9.10">
    <property type="entry name" value="D-Amino Acid Oxidase, subunit A, domain 2"/>
    <property type="match status" value="2"/>
</dbReference>
<feature type="region of interest" description="Disordered" evidence="5">
    <location>
        <begin position="270"/>
        <end position="308"/>
    </location>
</feature>
<accession>A0AAX4J1A2</accession>
<gene>
    <name evidence="7" type="ORF">CDEST_14177</name>
</gene>
<dbReference type="SUPFAM" id="SSF51905">
    <property type="entry name" value="FAD/NAD(P)-binding domain"/>
    <property type="match status" value="1"/>
</dbReference>
<dbReference type="GO" id="GO:0071949">
    <property type="term" value="F:FAD binding"/>
    <property type="evidence" value="ECO:0007669"/>
    <property type="project" value="InterPro"/>
</dbReference>
<evidence type="ECO:0000256" key="1">
    <source>
        <dbReference type="ARBA" id="ARBA00001974"/>
    </source>
</evidence>
<keyword evidence="8" id="KW-1185">Reference proteome</keyword>
<keyword evidence="3" id="KW-0274">FAD</keyword>
<sequence length="605" mass="65098">MTTPNQAPVIVIGGSLVGLASALFLSAHSVPVVLVERHTASSPHPRAIGYTPRTLELLESVGIPASSLRAGKGPPGGRPRRIKVQSLAGEWTDEQHWNNNSNSNNTKPNGGPKGPPGGPPGDGAKVYSPLISAAITQDRLEPILRRRAVELGADLRLGWKMTSWAQSADGVSVTAVNKQGEQVTLDGSYIVACDGARSALREQLGIPTTGVGHLRSLCSIMFRCAPVEHYLDRGFVQFAIEGRDDGFEAFLVSYHDGRWALMWNTDPADAPDAPDSSDNDNDNDNNNKNKNKNKNRNNRTNTADTPEAQRALVRKALGLGPDVVRDEDIELVAVGHWDMSARIAERFSSGRVFLAGDAAHTLPPNRGGYGANTGFADAHNLAWKVAAVRSGAADASILATYDEERRPVALVRHDQLFVRDDYKPYARSGGGDWAATGRAVEVLDDIAMELGQIYRSAGVVLGVEGDGDGLPDAMRPDEWRGQPGTRAPHVAMVRRETEEEEEEEEISSLALFGRGWVLLSRDGGWRGVADGAGTRVGVACEFVCVGEDVVEANERETFEDSFGVGPSGAVLVRPDGFIAWRAAERGPGFEGDFADVFRRVTFARV</sequence>
<feature type="region of interest" description="Disordered" evidence="5">
    <location>
        <begin position="93"/>
        <end position="126"/>
    </location>
</feature>
<dbReference type="AlphaFoldDB" id="A0AAX4J1A2"/>
<protein>
    <submittedName>
        <fullName evidence="7">FAD-binding domain, FAD/NAD(P)-binding domain superfamily</fullName>
    </submittedName>
</protein>
<dbReference type="Gene3D" id="3.50.50.60">
    <property type="entry name" value="FAD/NAD(P)-binding domain"/>
    <property type="match status" value="2"/>
</dbReference>
<feature type="domain" description="FAD-binding" evidence="6">
    <location>
        <begin position="7"/>
        <end position="409"/>
    </location>
</feature>
<dbReference type="PANTHER" id="PTHR43004">
    <property type="entry name" value="TRK SYSTEM POTASSIUM UPTAKE PROTEIN"/>
    <property type="match status" value="1"/>
</dbReference>
<dbReference type="KEGG" id="cdet:87950677"/>
<dbReference type="InterPro" id="IPR036188">
    <property type="entry name" value="FAD/NAD-bd_sf"/>
</dbReference>